<dbReference type="InterPro" id="IPR013249">
    <property type="entry name" value="RNA_pol_sigma70_r4_t2"/>
</dbReference>
<dbReference type="NCBIfam" id="TIGR02937">
    <property type="entry name" value="sigma70-ECF"/>
    <property type="match status" value="1"/>
</dbReference>
<organism evidence="7 8">
    <name type="scientific">Clostridium amylolyticum</name>
    <dbReference type="NCBI Taxonomy" id="1121298"/>
    <lineage>
        <taxon>Bacteria</taxon>
        <taxon>Bacillati</taxon>
        <taxon>Bacillota</taxon>
        <taxon>Clostridia</taxon>
        <taxon>Eubacteriales</taxon>
        <taxon>Clostridiaceae</taxon>
        <taxon>Clostridium</taxon>
    </lineage>
</organism>
<dbReference type="InterPro" id="IPR039425">
    <property type="entry name" value="RNA_pol_sigma-70-like"/>
</dbReference>
<feature type="domain" description="RNA polymerase sigma factor 70 region 4 type 2" evidence="6">
    <location>
        <begin position="110"/>
        <end position="154"/>
    </location>
</feature>
<dbReference type="InterPro" id="IPR013324">
    <property type="entry name" value="RNA_pol_sigma_r3/r4-like"/>
</dbReference>
<dbReference type="InterPro" id="IPR014284">
    <property type="entry name" value="RNA_pol_sigma-70_dom"/>
</dbReference>
<dbReference type="InterPro" id="IPR036388">
    <property type="entry name" value="WH-like_DNA-bd_sf"/>
</dbReference>
<dbReference type="Pfam" id="PF08281">
    <property type="entry name" value="Sigma70_r4_2"/>
    <property type="match status" value="1"/>
</dbReference>
<keyword evidence="3" id="KW-0731">Sigma factor</keyword>
<dbReference type="EMBL" id="FQZO01000001">
    <property type="protein sequence ID" value="SHI56129.1"/>
    <property type="molecule type" value="Genomic_DNA"/>
</dbReference>
<dbReference type="InterPro" id="IPR007627">
    <property type="entry name" value="RNA_pol_sigma70_r2"/>
</dbReference>
<evidence type="ECO:0000256" key="4">
    <source>
        <dbReference type="ARBA" id="ARBA00023163"/>
    </source>
</evidence>
<keyword evidence="8" id="KW-1185">Reference proteome</keyword>
<evidence type="ECO:0000259" key="6">
    <source>
        <dbReference type="Pfam" id="PF08281"/>
    </source>
</evidence>
<dbReference type="Proteomes" id="UP000184080">
    <property type="component" value="Unassembled WGS sequence"/>
</dbReference>
<accession>A0A1M6C531</accession>
<dbReference type="PANTHER" id="PTHR43133:SF51">
    <property type="entry name" value="RNA POLYMERASE SIGMA FACTOR"/>
    <property type="match status" value="1"/>
</dbReference>
<evidence type="ECO:0000313" key="8">
    <source>
        <dbReference type="Proteomes" id="UP000184080"/>
    </source>
</evidence>
<reference evidence="7 8" key="1">
    <citation type="submission" date="2016-11" db="EMBL/GenBank/DDBJ databases">
        <authorList>
            <person name="Jaros S."/>
            <person name="Januszkiewicz K."/>
            <person name="Wedrychowicz H."/>
        </authorList>
    </citation>
    <scope>NUCLEOTIDE SEQUENCE [LARGE SCALE GENOMIC DNA]</scope>
    <source>
        <strain evidence="7 8">DSM 21864</strain>
    </source>
</reference>
<evidence type="ECO:0000256" key="2">
    <source>
        <dbReference type="ARBA" id="ARBA00023015"/>
    </source>
</evidence>
<feature type="domain" description="RNA polymerase sigma-70 region 2" evidence="5">
    <location>
        <begin position="20"/>
        <end position="82"/>
    </location>
</feature>
<gene>
    <name evidence="7" type="ORF">SAMN05444401_1004</name>
</gene>
<dbReference type="GO" id="GO:0006352">
    <property type="term" value="P:DNA-templated transcription initiation"/>
    <property type="evidence" value="ECO:0007669"/>
    <property type="project" value="InterPro"/>
</dbReference>
<dbReference type="Pfam" id="PF04542">
    <property type="entry name" value="Sigma70_r2"/>
    <property type="match status" value="1"/>
</dbReference>
<proteinExistence type="inferred from homology"/>
<dbReference type="SUPFAM" id="SSF88659">
    <property type="entry name" value="Sigma3 and sigma4 domains of RNA polymerase sigma factors"/>
    <property type="match status" value="1"/>
</dbReference>
<dbReference type="Gene3D" id="1.10.10.10">
    <property type="entry name" value="Winged helix-like DNA-binding domain superfamily/Winged helix DNA-binding domain"/>
    <property type="match status" value="1"/>
</dbReference>
<dbReference type="Gene3D" id="1.10.1740.10">
    <property type="match status" value="1"/>
</dbReference>
<evidence type="ECO:0000313" key="7">
    <source>
        <dbReference type="EMBL" id="SHI56129.1"/>
    </source>
</evidence>
<keyword evidence="2" id="KW-0805">Transcription regulation</keyword>
<dbReference type="AlphaFoldDB" id="A0A1M6C531"/>
<name>A0A1M6C531_9CLOT</name>
<evidence type="ECO:0000256" key="3">
    <source>
        <dbReference type="ARBA" id="ARBA00023082"/>
    </source>
</evidence>
<sequence>MSIFMGKRKEEFTKLLNPILNKLYRIAYSFLKDKDKASDALQDSTLSAFKNFHALKDVQSFESWITSILVNRCREILRREKKIIFTEYSEGLDKAFPVDEYEVLESNMFIITLLDTLSDKYKEVIKLKYFGDLSIKEISIILNIPEGTVKSRLNYGLNSLRKIVNQEEVEQ</sequence>
<comment type="similarity">
    <text evidence="1">Belongs to the sigma-70 factor family. ECF subfamily.</text>
</comment>
<dbReference type="CDD" id="cd06171">
    <property type="entry name" value="Sigma70_r4"/>
    <property type="match status" value="1"/>
</dbReference>
<dbReference type="InterPro" id="IPR013325">
    <property type="entry name" value="RNA_pol_sigma_r2"/>
</dbReference>
<dbReference type="GO" id="GO:0003677">
    <property type="term" value="F:DNA binding"/>
    <property type="evidence" value="ECO:0007669"/>
    <property type="project" value="InterPro"/>
</dbReference>
<evidence type="ECO:0000259" key="5">
    <source>
        <dbReference type="Pfam" id="PF04542"/>
    </source>
</evidence>
<dbReference type="GO" id="GO:0016987">
    <property type="term" value="F:sigma factor activity"/>
    <property type="evidence" value="ECO:0007669"/>
    <property type="project" value="UniProtKB-KW"/>
</dbReference>
<evidence type="ECO:0000256" key="1">
    <source>
        <dbReference type="ARBA" id="ARBA00010641"/>
    </source>
</evidence>
<keyword evidence="4" id="KW-0804">Transcription</keyword>
<dbReference type="STRING" id="1121298.SAMN05444401_1004"/>
<dbReference type="RefSeq" id="WP_073004210.1">
    <property type="nucleotide sequence ID" value="NZ_FQZO01000001.1"/>
</dbReference>
<dbReference type="SUPFAM" id="SSF88946">
    <property type="entry name" value="Sigma2 domain of RNA polymerase sigma factors"/>
    <property type="match status" value="1"/>
</dbReference>
<protein>
    <submittedName>
        <fullName evidence="7">RNA polymerase sigma-70 factor, ECF subfamily</fullName>
    </submittedName>
</protein>
<dbReference type="PANTHER" id="PTHR43133">
    <property type="entry name" value="RNA POLYMERASE ECF-TYPE SIGMA FACTO"/>
    <property type="match status" value="1"/>
</dbReference>